<gene>
    <name evidence="2" type="ORF">Agub_g14221</name>
</gene>
<dbReference type="EMBL" id="BMAR01000054">
    <property type="protein sequence ID" value="GFR51765.1"/>
    <property type="molecule type" value="Genomic_DNA"/>
</dbReference>
<dbReference type="PANTHER" id="PTHR35076">
    <property type="entry name" value="TUBULIN EPSILON AND DELTA COMPLEX PROTEIN 1"/>
    <property type="match status" value="1"/>
</dbReference>
<protein>
    <recommendedName>
        <fullName evidence="4">Tubulin epsilon and delta complex protein 1 domain-containing protein</fullName>
    </recommendedName>
</protein>
<evidence type="ECO:0000313" key="2">
    <source>
        <dbReference type="EMBL" id="GFR51765.1"/>
    </source>
</evidence>
<feature type="region of interest" description="Disordered" evidence="1">
    <location>
        <begin position="133"/>
        <end position="155"/>
    </location>
</feature>
<proteinExistence type="predicted"/>
<evidence type="ECO:0000256" key="1">
    <source>
        <dbReference type="SAM" id="MobiDB-lite"/>
    </source>
</evidence>
<evidence type="ECO:0008006" key="4">
    <source>
        <dbReference type="Google" id="ProtNLM"/>
    </source>
</evidence>
<feature type="compositionally biased region" description="Low complexity" evidence="1">
    <location>
        <begin position="144"/>
        <end position="155"/>
    </location>
</feature>
<name>A0AAD3E146_9CHLO</name>
<dbReference type="InterPro" id="IPR043535">
    <property type="entry name" value="TEDC1"/>
</dbReference>
<reference evidence="2 3" key="1">
    <citation type="journal article" date="2021" name="Sci. Rep.">
        <title>Genome sequencing of the multicellular alga Astrephomene provides insights into convergent evolution of germ-soma differentiation.</title>
        <authorList>
            <person name="Yamashita S."/>
            <person name="Yamamoto K."/>
            <person name="Matsuzaki R."/>
            <person name="Suzuki S."/>
            <person name="Yamaguchi H."/>
            <person name="Hirooka S."/>
            <person name="Minakuchi Y."/>
            <person name="Miyagishima S."/>
            <person name="Kawachi M."/>
            <person name="Toyoda A."/>
            <person name="Nozaki H."/>
        </authorList>
    </citation>
    <scope>NUCLEOTIDE SEQUENCE [LARGE SCALE GENOMIC DNA]</scope>
    <source>
        <strain evidence="2 3">NIES-4017</strain>
    </source>
</reference>
<organism evidence="2 3">
    <name type="scientific">Astrephomene gubernaculifera</name>
    <dbReference type="NCBI Taxonomy" id="47775"/>
    <lineage>
        <taxon>Eukaryota</taxon>
        <taxon>Viridiplantae</taxon>
        <taxon>Chlorophyta</taxon>
        <taxon>core chlorophytes</taxon>
        <taxon>Chlorophyceae</taxon>
        <taxon>CS clade</taxon>
        <taxon>Chlamydomonadales</taxon>
        <taxon>Astrephomenaceae</taxon>
        <taxon>Astrephomene</taxon>
    </lineage>
</organism>
<sequence>MASQQQLPSTNSARLAITSLCNVLRMHGVTCLEPETIRQAKFDGPVAGALWRGLHDTVLVVLAGCPACPAIPLHPSSSASVTAALSGALSRQWRQVELERAGGEEEEFPAEGVSLVLHHLASWGAPPHLLRLLQPHHPPHHPNHQQQQQQLHHPPAGACWRSRQLLLALGWLVAAAGLFEARIGELEPGSGGGAAGADVRALLPPYPQDSCNSPAVHAAYDTAASEARDHVQRLLPSTSQTAATTATNAVQHRCRTVNTRGDPFGPAAASLAAEGVWGEVEVAAQRAVTLCGRVRARLVTLQSATDCRHRLHHAIWARQAAASPSSRPLTPYELQLCANPTAVQRHMGALESATLALLEQQELAAHGELFFDWLGSVMEEEQQAQQQQRRCPGKQQGTNTQSSGASSSGSLASLEQLPYIGSTAGSRLAAHLEAQLQAAVQAAEPELSAARRRSAASTAAATPAGVSVQLFLSLAEQAVSQQSEGSWQLPPGADSVCQPAAPSSNSSSGSMYTACGEGSLGGAFPPLPQPPPLMDAAAAAAGPWRLPEDIATALTAVHEARRIHQTTAAKDSQCFNQLRYASLLRYDYSAGSSGGPGAGGPLAAVLAAAANGTAGGGGGAPLAAAADETQRLLAAVLAAARPLARTRAAHKAALLAALGDLPEGFLVAGV</sequence>
<dbReference type="PANTHER" id="PTHR35076:SF1">
    <property type="entry name" value="TUBULIN EPSILON AND DELTA COMPLEX PROTEIN 1"/>
    <property type="match status" value="1"/>
</dbReference>
<feature type="region of interest" description="Disordered" evidence="1">
    <location>
        <begin position="382"/>
        <end position="410"/>
    </location>
</feature>
<dbReference type="Proteomes" id="UP001054857">
    <property type="component" value="Unassembled WGS sequence"/>
</dbReference>
<comment type="caution">
    <text evidence="2">The sequence shown here is derived from an EMBL/GenBank/DDBJ whole genome shotgun (WGS) entry which is preliminary data.</text>
</comment>
<dbReference type="AlphaFoldDB" id="A0AAD3E146"/>
<feature type="region of interest" description="Disordered" evidence="1">
    <location>
        <begin position="483"/>
        <end position="511"/>
    </location>
</feature>
<accession>A0AAD3E146</accession>
<evidence type="ECO:0000313" key="3">
    <source>
        <dbReference type="Proteomes" id="UP001054857"/>
    </source>
</evidence>
<keyword evidence="3" id="KW-1185">Reference proteome</keyword>